<organism evidence="1">
    <name type="scientific">Bacteroides intestinalis</name>
    <dbReference type="NCBI Taxonomy" id="329854"/>
    <lineage>
        <taxon>Bacteria</taxon>
        <taxon>Pseudomonadati</taxon>
        <taxon>Bacteroidota</taxon>
        <taxon>Bacteroidia</taxon>
        <taxon>Bacteroidales</taxon>
        <taxon>Bacteroidaceae</taxon>
        <taxon>Bacteroides</taxon>
    </lineage>
</organism>
<dbReference type="AlphaFoldDB" id="A0A139KZH6"/>
<accession>A0A139KZH6</accession>
<dbReference type="Proteomes" id="UP000070319">
    <property type="component" value="Unassembled WGS sequence"/>
</dbReference>
<name>A0A139KZH6_9BACE</name>
<protein>
    <submittedName>
        <fullName evidence="1">Uncharacterized protein</fullName>
    </submittedName>
</protein>
<dbReference type="EMBL" id="LTDF01000147">
    <property type="protein sequence ID" value="KXT44588.1"/>
    <property type="molecule type" value="Genomic_DNA"/>
</dbReference>
<evidence type="ECO:0000313" key="2">
    <source>
        <dbReference type="Proteomes" id="UP000070319"/>
    </source>
</evidence>
<feature type="non-terminal residue" evidence="1">
    <location>
        <position position="1"/>
    </location>
</feature>
<gene>
    <name evidence="1" type="ORF">HMPREF2531_03787</name>
</gene>
<sequence length="72" mass="8700">KDVVEHKFEREDERRGKGVHYYIYARVVCACKLNMQTLLFQVHTSTKTSSHEREGLEKWNKKEWIMQAAFHF</sequence>
<proteinExistence type="predicted"/>
<evidence type="ECO:0000313" key="1">
    <source>
        <dbReference type="EMBL" id="KXT44588.1"/>
    </source>
</evidence>
<dbReference type="RefSeq" id="WP_231864157.1">
    <property type="nucleotide sequence ID" value="NZ_KQ968732.1"/>
</dbReference>
<comment type="caution">
    <text evidence="1">The sequence shown here is derived from an EMBL/GenBank/DDBJ whole genome shotgun (WGS) entry which is preliminary data.</text>
</comment>
<reference evidence="1 2" key="1">
    <citation type="submission" date="2016-02" db="EMBL/GenBank/DDBJ databases">
        <authorList>
            <person name="Wen L."/>
            <person name="He K."/>
            <person name="Yang H."/>
        </authorList>
    </citation>
    <scope>NUCLEOTIDE SEQUENCE [LARGE SCALE GENOMIC DNA]</scope>
    <source>
        <strain evidence="1 2">KLE1704</strain>
    </source>
</reference>
<dbReference type="PATRIC" id="fig|329854.7.peg.3854"/>